<dbReference type="AlphaFoldDB" id="A0A2K2CPS9"/>
<reference evidence="3 4" key="1">
    <citation type="journal article" date="2010" name="Nature">
        <title>Genome sequencing and analysis of the model grass Brachypodium distachyon.</title>
        <authorList>
            <consortium name="International Brachypodium Initiative"/>
        </authorList>
    </citation>
    <scope>NUCLEOTIDE SEQUENCE [LARGE SCALE GENOMIC DNA]</scope>
    <source>
        <strain evidence="3 4">Bd21</strain>
    </source>
</reference>
<dbReference type="EMBL" id="CM000883">
    <property type="protein sequence ID" value="PNT64032.1"/>
    <property type="molecule type" value="Genomic_DNA"/>
</dbReference>
<dbReference type="RefSeq" id="XP_024310791.1">
    <property type="nucleotide sequence ID" value="XM_024455023.1"/>
</dbReference>
<dbReference type="Gene3D" id="1.25.40.20">
    <property type="entry name" value="Ankyrin repeat-containing domain"/>
    <property type="match status" value="2"/>
</dbReference>
<dbReference type="PANTHER" id="PTHR24121:SF26">
    <property type="entry name" value="PGG DOMAIN-CONTAINING PROTEIN"/>
    <property type="match status" value="1"/>
</dbReference>
<protein>
    <submittedName>
        <fullName evidence="3 4">Uncharacterized protein</fullName>
    </submittedName>
</protein>
<feature type="region of interest" description="Disordered" evidence="2">
    <location>
        <begin position="1"/>
        <end position="28"/>
    </location>
</feature>
<dbReference type="Pfam" id="PF12796">
    <property type="entry name" value="Ank_2"/>
    <property type="match status" value="2"/>
</dbReference>
<sequence length="267" mass="27543">MDRRRRPRQHSLELAARPAAAGPSHDGGTMSSELYLAVCGGRMEEAMALLLRHHGECDYQSAASGSGIDQLVSAGRNTVLHLAAVRGHDELIQELYATYGGRSNLLSSQNWTLDTPLHCAARAGQSNTVSLLVQLARDQDQARSILGSRNEAGDTALHLAARLGHGAAVEAMVAAAPDLASEANVNAAGASPLFLAVMGGSVPAVRAIAALCGCGDALDAGAGLRSRNALHAPAVFHGSGHHGEQWSGLDIGVAKRAEKTSGSLAVN</sequence>
<reference evidence="4" key="3">
    <citation type="submission" date="2018-08" db="UniProtKB">
        <authorList>
            <consortium name="EnsemblPlants"/>
        </authorList>
    </citation>
    <scope>IDENTIFICATION</scope>
    <source>
        <strain evidence="4">cv. Bd21</strain>
    </source>
</reference>
<dbReference type="PROSITE" id="PS50088">
    <property type="entry name" value="ANK_REPEAT"/>
    <property type="match status" value="1"/>
</dbReference>
<gene>
    <name evidence="4" type="primary">LOC106866710</name>
    <name evidence="3" type="ORF">BRADI_4g23687v3</name>
</gene>
<dbReference type="Gramene" id="PNT64032">
    <property type="protein sequence ID" value="PNT64032"/>
    <property type="gene ID" value="BRADI_4g23687v3"/>
</dbReference>
<keyword evidence="5" id="KW-1185">Reference proteome</keyword>
<dbReference type="STRING" id="15368.A0A2K2CPS9"/>
<accession>A0A2K2CPS9</accession>
<dbReference type="SMART" id="SM00248">
    <property type="entry name" value="ANK"/>
    <property type="match status" value="5"/>
</dbReference>
<dbReference type="Proteomes" id="UP000008810">
    <property type="component" value="Chromosome 4"/>
</dbReference>
<organism evidence="3">
    <name type="scientific">Brachypodium distachyon</name>
    <name type="common">Purple false brome</name>
    <name type="synonym">Trachynia distachya</name>
    <dbReference type="NCBI Taxonomy" id="15368"/>
    <lineage>
        <taxon>Eukaryota</taxon>
        <taxon>Viridiplantae</taxon>
        <taxon>Streptophyta</taxon>
        <taxon>Embryophyta</taxon>
        <taxon>Tracheophyta</taxon>
        <taxon>Spermatophyta</taxon>
        <taxon>Magnoliopsida</taxon>
        <taxon>Liliopsida</taxon>
        <taxon>Poales</taxon>
        <taxon>Poaceae</taxon>
        <taxon>BOP clade</taxon>
        <taxon>Pooideae</taxon>
        <taxon>Stipodae</taxon>
        <taxon>Brachypodieae</taxon>
        <taxon>Brachypodium</taxon>
    </lineage>
</organism>
<dbReference type="PANTHER" id="PTHR24121">
    <property type="entry name" value="NO MECHANORECEPTOR POTENTIAL C, ISOFORM D-RELATED"/>
    <property type="match status" value="1"/>
</dbReference>
<name>A0A2K2CPS9_BRADI</name>
<dbReference type="SUPFAM" id="SSF48403">
    <property type="entry name" value="Ankyrin repeat"/>
    <property type="match status" value="1"/>
</dbReference>
<dbReference type="EnsemblPlants" id="PNT64032">
    <property type="protein sequence ID" value="PNT64032"/>
    <property type="gene ID" value="BRADI_4g23687v3"/>
</dbReference>
<evidence type="ECO:0000256" key="1">
    <source>
        <dbReference type="PROSITE-ProRule" id="PRU00023"/>
    </source>
</evidence>
<dbReference type="KEGG" id="bdi:106866710"/>
<reference evidence="3" key="2">
    <citation type="submission" date="2017-06" db="EMBL/GenBank/DDBJ databases">
        <title>WGS assembly of Brachypodium distachyon.</title>
        <authorList>
            <consortium name="The International Brachypodium Initiative"/>
            <person name="Lucas S."/>
            <person name="Harmon-Smith M."/>
            <person name="Lail K."/>
            <person name="Tice H."/>
            <person name="Grimwood J."/>
            <person name="Bruce D."/>
            <person name="Barry K."/>
            <person name="Shu S."/>
            <person name="Lindquist E."/>
            <person name="Wang M."/>
            <person name="Pitluck S."/>
            <person name="Vogel J.P."/>
            <person name="Garvin D.F."/>
            <person name="Mockler T.C."/>
            <person name="Schmutz J."/>
            <person name="Rokhsar D."/>
            <person name="Bevan M.W."/>
        </authorList>
    </citation>
    <scope>NUCLEOTIDE SEQUENCE</scope>
    <source>
        <strain evidence="3">Bd21</strain>
    </source>
</reference>
<dbReference type="OrthoDB" id="690470at2759"/>
<evidence type="ECO:0000313" key="3">
    <source>
        <dbReference type="EMBL" id="PNT64032.1"/>
    </source>
</evidence>
<keyword evidence="1" id="KW-0040">ANK repeat</keyword>
<evidence type="ECO:0000313" key="5">
    <source>
        <dbReference type="Proteomes" id="UP000008810"/>
    </source>
</evidence>
<proteinExistence type="predicted"/>
<dbReference type="InterPro" id="IPR002110">
    <property type="entry name" value="Ankyrin_rpt"/>
</dbReference>
<feature type="repeat" description="ANK" evidence="1">
    <location>
        <begin position="152"/>
        <end position="184"/>
    </location>
</feature>
<dbReference type="GeneID" id="106866710"/>
<evidence type="ECO:0000256" key="2">
    <source>
        <dbReference type="SAM" id="MobiDB-lite"/>
    </source>
</evidence>
<dbReference type="InterPro" id="IPR036770">
    <property type="entry name" value="Ankyrin_rpt-contain_sf"/>
</dbReference>
<evidence type="ECO:0000313" key="4">
    <source>
        <dbReference type="EnsemblPlants" id="PNT64032"/>
    </source>
</evidence>